<protein>
    <submittedName>
        <fullName evidence="1">Uncharacterized protein</fullName>
    </submittedName>
</protein>
<dbReference type="EMBL" id="QLNT01000004">
    <property type="protein sequence ID" value="KAF3074942.1"/>
    <property type="molecule type" value="Genomic_DNA"/>
</dbReference>
<dbReference type="Proteomes" id="UP000801864">
    <property type="component" value="Unassembled WGS sequence"/>
</dbReference>
<gene>
    <name evidence="1" type="ORF">CFAM422_002721</name>
</gene>
<comment type="caution">
    <text evidence="1">The sequence shown here is derived from an EMBL/GenBank/DDBJ whole genome shotgun (WGS) entry which is preliminary data.</text>
</comment>
<keyword evidence="2" id="KW-1185">Reference proteome</keyword>
<proteinExistence type="predicted"/>
<dbReference type="AlphaFoldDB" id="A0A9P5CHT9"/>
<evidence type="ECO:0000313" key="2">
    <source>
        <dbReference type="Proteomes" id="UP000801864"/>
    </source>
</evidence>
<evidence type="ECO:0000313" key="1">
    <source>
        <dbReference type="EMBL" id="KAF3074942.1"/>
    </source>
</evidence>
<accession>A0A9P5CHT9</accession>
<organism evidence="1 2">
    <name type="scientific">Trichoderma lentiforme</name>
    <dbReference type="NCBI Taxonomy" id="1567552"/>
    <lineage>
        <taxon>Eukaryota</taxon>
        <taxon>Fungi</taxon>
        <taxon>Dikarya</taxon>
        <taxon>Ascomycota</taxon>
        <taxon>Pezizomycotina</taxon>
        <taxon>Sordariomycetes</taxon>
        <taxon>Hypocreomycetidae</taxon>
        <taxon>Hypocreales</taxon>
        <taxon>Hypocreaceae</taxon>
        <taxon>Trichoderma</taxon>
    </lineage>
</organism>
<sequence>MGVSSWGYPYTINRVLPSSSRPNDTSGSPRLADCRFILRLFENLNTRELAGLMSNWLYQELFGIAQALCVPGSTKMLYCINLIHDGFFGAVLEFSYGSQDT</sequence>
<name>A0A9P5CHT9_9HYPO</name>
<reference evidence="1 2" key="1">
    <citation type="submission" date="2018-06" db="EMBL/GenBank/DDBJ databases">
        <title>Genome analysis of cellulolytic fungus Trichoderma lentiforme CFAM-422.</title>
        <authorList>
            <person name="Steindorff A.S."/>
            <person name="Formighieri E.F."/>
            <person name="Midorikawa G.E.O."/>
            <person name="Tamietti M.S."/>
            <person name="Ramos E.Z."/>
            <person name="Silva A.S."/>
            <person name="Bon E.P.S."/>
            <person name="Mendes T.D."/>
            <person name="Damaso M.C.T."/>
            <person name="Favaro L.C.L."/>
        </authorList>
    </citation>
    <scope>NUCLEOTIDE SEQUENCE [LARGE SCALE GENOMIC DNA]</scope>
    <source>
        <strain evidence="1 2">CFAM-422</strain>
    </source>
</reference>